<dbReference type="Pfam" id="PF10988">
    <property type="entry name" value="DUF2807"/>
    <property type="match status" value="1"/>
</dbReference>
<evidence type="ECO:0000313" key="4">
    <source>
        <dbReference type="EMBL" id="RAK68751.1"/>
    </source>
</evidence>
<dbReference type="OrthoDB" id="7210382at2"/>
<evidence type="ECO:0000256" key="1">
    <source>
        <dbReference type="SAM" id="MobiDB-lite"/>
    </source>
</evidence>
<feature type="domain" description="Putative auto-transporter adhesin head GIN" evidence="3">
    <location>
        <begin position="76"/>
        <end position="232"/>
    </location>
</feature>
<keyword evidence="2" id="KW-0732">Signal</keyword>
<sequence>MIRVLLMIAVAGFVLSVGALSAAVAIGGPDAIARGGWWLADGRWSGHNEWSWDSDHHDTDSGPQVTRTLEWTGADSLDVNLPADVRYIQTDGPASVTVTGPERAVQRVVVRGDSIRYRHRHHMGSGPKLTIVVRAPAISSFDVSGRSSLAIEGYRQDSLRIEVSGEAEVEAAGEAQEVNLDISGRGDVDLAALKTRGAVVDISGAGDATVAPTEWARLEISGMGDVRLLTRPARLETDISGAGRVREESPQGPSEEPSSTPATPSPSPKSSKL</sequence>
<organism evidence="4 5">
    <name type="scientific">Phenylobacterium kunshanense</name>
    <dbReference type="NCBI Taxonomy" id="1445034"/>
    <lineage>
        <taxon>Bacteria</taxon>
        <taxon>Pseudomonadati</taxon>
        <taxon>Pseudomonadota</taxon>
        <taxon>Alphaproteobacteria</taxon>
        <taxon>Caulobacterales</taxon>
        <taxon>Caulobacteraceae</taxon>
        <taxon>Phenylobacterium</taxon>
    </lineage>
</organism>
<comment type="caution">
    <text evidence="4">The sequence shown here is derived from an EMBL/GenBank/DDBJ whole genome shotgun (WGS) entry which is preliminary data.</text>
</comment>
<accession>A0A328BQG9</accession>
<dbReference type="Gene3D" id="2.160.20.120">
    <property type="match status" value="1"/>
</dbReference>
<dbReference type="InterPro" id="IPR021255">
    <property type="entry name" value="DUF2807"/>
</dbReference>
<keyword evidence="5" id="KW-1185">Reference proteome</keyword>
<protein>
    <recommendedName>
        <fullName evidence="3">Putative auto-transporter adhesin head GIN domain-containing protein</fullName>
    </recommendedName>
</protein>
<feature type="signal peptide" evidence="2">
    <location>
        <begin position="1"/>
        <end position="22"/>
    </location>
</feature>
<evidence type="ECO:0000259" key="3">
    <source>
        <dbReference type="Pfam" id="PF10988"/>
    </source>
</evidence>
<reference evidence="4 5" key="1">
    <citation type="submission" date="2018-05" db="EMBL/GenBank/DDBJ databases">
        <authorList>
            <person name="Lanie J.A."/>
            <person name="Ng W.-L."/>
            <person name="Kazmierczak K.M."/>
            <person name="Andrzejewski T.M."/>
            <person name="Davidsen T.M."/>
            <person name="Wayne K.J."/>
            <person name="Tettelin H."/>
            <person name="Glass J.I."/>
            <person name="Rusch D."/>
            <person name="Podicherti R."/>
            <person name="Tsui H.-C.T."/>
            <person name="Winkler M.E."/>
        </authorList>
    </citation>
    <scope>NUCLEOTIDE SEQUENCE [LARGE SCALE GENOMIC DNA]</scope>
    <source>
        <strain evidence="4 5">BUT-10</strain>
    </source>
</reference>
<dbReference type="EMBL" id="QFYS01000001">
    <property type="protein sequence ID" value="RAK68751.1"/>
    <property type="molecule type" value="Genomic_DNA"/>
</dbReference>
<proteinExistence type="predicted"/>
<name>A0A328BQG9_9CAUL</name>
<feature type="region of interest" description="Disordered" evidence="1">
    <location>
        <begin position="234"/>
        <end position="273"/>
    </location>
</feature>
<gene>
    <name evidence="4" type="ORF">DJ019_01685</name>
</gene>
<dbReference type="Proteomes" id="UP000249524">
    <property type="component" value="Unassembled WGS sequence"/>
</dbReference>
<evidence type="ECO:0000313" key="5">
    <source>
        <dbReference type="Proteomes" id="UP000249524"/>
    </source>
</evidence>
<dbReference type="AlphaFoldDB" id="A0A328BQG9"/>
<evidence type="ECO:0000256" key="2">
    <source>
        <dbReference type="SAM" id="SignalP"/>
    </source>
</evidence>
<dbReference type="RefSeq" id="WP_111274243.1">
    <property type="nucleotide sequence ID" value="NZ_QFYS01000001.1"/>
</dbReference>
<feature type="compositionally biased region" description="Low complexity" evidence="1">
    <location>
        <begin position="250"/>
        <end position="273"/>
    </location>
</feature>
<feature type="chain" id="PRO_5016355868" description="Putative auto-transporter adhesin head GIN domain-containing protein" evidence="2">
    <location>
        <begin position="23"/>
        <end position="273"/>
    </location>
</feature>